<dbReference type="InterPro" id="IPR042089">
    <property type="entry name" value="Peptidase_M13_dom_2"/>
</dbReference>
<dbReference type="Pfam" id="PF05649">
    <property type="entry name" value="Peptidase_M13_N"/>
    <property type="match status" value="1"/>
</dbReference>
<dbReference type="EMBL" id="JABSTU010000006">
    <property type="protein sequence ID" value="KAH8026970.1"/>
    <property type="molecule type" value="Genomic_DNA"/>
</dbReference>
<dbReference type="PANTHER" id="PTHR11733">
    <property type="entry name" value="ZINC METALLOPROTEASE FAMILY M13 NEPRILYSIN-RELATED"/>
    <property type="match status" value="1"/>
</dbReference>
<evidence type="ECO:0000256" key="8">
    <source>
        <dbReference type="SAM" id="Phobius"/>
    </source>
</evidence>
<evidence type="ECO:0000256" key="4">
    <source>
        <dbReference type="ARBA" id="ARBA00022723"/>
    </source>
</evidence>
<proteinExistence type="inferred from homology"/>
<dbReference type="GO" id="GO:0016485">
    <property type="term" value="P:protein processing"/>
    <property type="evidence" value="ECO:0007669"/>
    <property type="project" value="TreeGrafter"/>
</dbReference>
<evidence type="ECO:0000313" key="13">
    <source>
        <dbReference type="Proteomes" id="UP000821866"/>
    </source>
</evidence>
<keyword evidence="7" id="KW-0482">Metalloprotease</keyword>
<evidence type="ECO:0000256" key="9">
    <source>
        <dbReference type="SAM" id="SignalP"/>
    </source>
</evidence>
<feature type="transmembrane region" description="Helical" evidence="8">
    <location>
        <begin position="487"/>
        <end position="508"/>
    </location>
</feature>
<feature type="chain" id="PRO_5039919093" description="M13 family peptidase" evidence="9">
    <location>
        <begin position="25"/>
        <end position="674"/>
    </location>
</feature>
<keyword evidence="5" id="KW-0378">Hydrolase</keyword>
<evidence type="ECO:0000256" key="1">
    <source>
        <dbReference type="ARBA" id="ARBA00001947"/>
    </source>
</evidence>
<dbReference type="PROSITE" id="PS51885">
    <property type="entry name" value="NEPRILYSIN"/>
    <property type="match status" value="1"/>
</dbReference>
<comment type="similarity">
    <text evidence="2">Belongs to the peptidase M13 family.</text>
</comment>
<feature type="domain" description="Peptidase M13 C-terminal" evidence="10">
    <location>
        <begin position="493"/>
        <end position="564"/>
    </location>
</feature>
<keyword evidence="4" id="KW-0479">Metal-binding</keyword>
<keyword evidence="13" id="KW-1185">Reference proteome</keyword>
<gene>
    <name evidence="12" type="ORF">HPB51_000568</name>
</gene>
<keyword evidence="8" id="KW-0812">Transmembrane</keyword>
<comment type="caution">
    <text evidence="12">The sequence shown here is derived from an EMBL/GenBank/DDBJ whole genome shotgun (WGS) entry which is preliminary data.</text>
</comment>
<dbReference type="AlphaFoldDB" id="A0A9J6DYI8"/>
<dbReference type="InterPro" id="IPR024079">
    <property type="entry name" value="MetalloPept_cat_dom_sf"/>
</dbReference>
<sequence>MLLVMPAIATFLVLLAALIYVVTREKPRLLVDTCRNDACAAFGEELHAAINWSVNPCEDFHAFVCGGWDDPQRQTATAARMVAAALDQAIEEVKADLARQGSSPQHSSKAAQFFESCVIADTQKHQNLEEFADFRQSLGLVWPERNPSDDTHPLDIMVNLAINWEMNFFFDLGVVAMRQSTSLLVSRGRMDDVWEEKLRSVMTIEAYEKYMSDYYGVLSVNSSQIDVTPAELLDIEKTIINSKYEFFYGPSHQDWFQVSGLDEKTPSVPAGLWLTLLRKYDQLYNWTGDDTVIVEDVKILENVNYLLKALGNYKLLIGMSWMFIQTHLWAVYGSPSLRFRGTEQHVIKMKERGCMEYVGSPFGLLGWAKRLTDSYRNDKDEEHVTSLLYRINQHTKHLVNMLSWMDSKSKAMIISKLDKMSRIVLPNDSFFDQRKRQEMYGVFPHMTGSTFMTNLVHASKVYQSLRTNKRFADVYSIRMVPRYGRELYLYLPNFMAIALVSLSPPMYYSRATLAMRYGGIGSFVAREMVKTFDEIGVTVDDMGKREPWLGDEAVAAYQNKANCDVHAGVNSAAWRPIRALPVIPALEIAFEAFTAAVAVDSRALVDFKVLHLEAFTDVQIFFLAYCYSLCSKRPHTLREDCNVPAMNSPIFAEVFHCPVHSPMNPPKKCTFFDK</sequence>
<dbReference type="InterPro" id="IPR000718">
    <property type="entry name" value="Peptidase_M13"/>
</dbReference>
<evidence type="ECO:0008006" key="14">
    <source>
        <dbReference type="Google" id="ProtNLM"/>
    </source>
</evidence>
<comment type="cofactor">
    <cofactor evidence="1">
        <name>Zn(2+)</name>
        <dbReference type="ChEBI" id="CHEBI:29105"/>
    </cofactor>
</comment>
<dbReference type="VEuPathDB" id="VectorBase:LOC119168674"/>
<reference evidence="12" key="1">
    <citation type="journal article" date="2020" name="Cell">
        <title>Large-Scale Comparative Analyses of Tick Genomes Elucidate Their Genetic Diversity and Vector Capacities.</title>
        <authorList>
            <consortium name="Tick Genome and Microbiome Consortium (TIGMIC)"/>
            <person name="Jia N."/>
            <person name="Wang J."/>
            <person name="Shi W."/>
            <person name="Du L."/>
            <person name="Sun Y."/>
            <person name="Zhan W."/>
            <person name="Jiang J.F."/>
            <person name="Wang Q."/>
            <person name="Zhang B."/>
            <person name="Ji P."/>
            <person name="Bell-Sakyi L."/>
            <person name="Cui X.M."/>
            <person name="Yuan T.T."/>
            <person name="Jiang B.G."/>
            <person name="Yang W.F."/>
            <person name="Lam T.T."/>
            <person name="Chang Q.C."/>
            <person name="Ding S.J."/>
            <person name="Wang X.J."/>
            <person name="Zhu J.G."/>
            <person name="Ruan X.D."/>
            <person name="Zhao L."/>
            <person name="Wei J.T."/>
            <person name="Ye R.Z."/>
            <person name="Que T.C."/>
            <person name="Du C.H."/>
            <person name="Zhou Y.H."/>
            <person name="Cheng J.X."/>
            <person name="Dai P.F."/>
            <person name="Guo W.B."/>
            <person name="Han X.H."/>
            <person name="Huang E.J."/>
            <person name="Li L.F."/>
            <person name="Wei W."/>
            <person name="Gao Y.C."/>
            <person name="Liu J.Z."/>
            <person name="Shao H.Z."/>
            <person name="Wang X."/>
            <person name="Wang C.C."/>
            <person name="Yang T.C."/>
            <person name="Huo Q.B."/>
            <person name="Li W."/>
            <person name="Chen H.Y."/>
            <person name="Chen S.E."/>
            <person name="Zhou L.G."/>
            <person name="Ni X.B."/>
            <person name="Tian J.H."/>
            <person name="Sheng Y."/>
            <person name="Liu T."/>
            <person name="Pan Y.S."/>
            <person name="Xia L.Y."/>
            <person name="Li J."/>
            <person name="Zhao F."/>
            <person name="Cao W.C."/>
        </authorList>
    </citation>
    <scope>NUCLEOTIDE SEQUENCE</scope>
    <source>
        <strain evidence="12">Rmic-2018</strain>
    </source>
</reference>
<accession>A0A9J6DYI8</accession>
<evidence type="ECO:0000259" key="11">
    <source>
        <dbReference type="Pfam" id="PF05649"/>
    </source>
</evidence>
<keyword evidence="8" id="KW-0472">Membrane</keyword>
<evidence type="ECO:0000259" key="10">
    <source>
        <dbReference type="Pfam" id="PF01431"/>
    </source>
</evidence>
<dbReference type="Proteomes" id="UP000821866">
    <property type="component" value="Chromosome 4"/>
</dbReference>
<dbReference type="Gene3D" id="3.40.390.10">
    <property type="entry name" value="Collagenase (Catalytic Domain)"/>
    <property type="match status" value="1"/>
</dbReference>
<dbReference type="PANTHER" id="PTHR11733:SF241">
    <property type="entry name" value="GH26575P-RELATED"/>
    <property type="match status" value="1"/>
</dbReference>
<feature type="signal peptide" evidence="9">
    <location>
        <begin position="1"/>
        <end position="24"/>
    </location>
</feature>
<dbReference type="InterPro" id="IPR018497">
    <property type="entry name" value="Peptidase_M13_C"/>
</dbReference>
<dbReference type="GO" id="GO:0005886">
    <property type="term" value="C:plasma membrane"/>
    <property type="evidence" value="ECO:0007669"/>
    <property type="project" value="TreeGrafter"/>
</dbReference>
<evidence type="ECO:0000256" key="6">
    <source>
        <dbReference type="ARBA" id="ARBA00022833"/>
    </source>
</evidence>
<organism evidence="12 13">
    <name type="scientific">Rhipicephalus microplus</name>
    <name type="common">Cattle tick</name>
    <name type="synonym">Boophilus microplus</name>
    <dbReference type="NCBI Taxonomy" id="6941"/>
    <lineage>
        <taxon>Eukaryota</taxon>
        <taxon>Metazoa</taxon>
        <taxon>Ecdysozoa</taxon>
        <taxon>Arthropoda</taxon>
        <taxon>Chelicerata</taxon>
        <taxon>Arachnida</taxon>
        <taxon>Acari</taxon>
        <taxon>Parasitiformes</taxon>
        <taxon>Ixodida</taxon>
        <taxon>Ixodoidea</taxon>
        <taxon>Ixodidae</taxon>
        <taxon>Rhipicephalinae</taxon>
        <taxon>Rhipicephalus</taxon>
        <taxon>Boophilus</taxon>
    </lineage>
</organism>
<keyword evidence="8" id="KW-1133">Transmembrane helix</keyword>
<keyword evidence="9" id="KW-0732">Signal</keyword>
<keyword evidence="3" id="KW-0645">Protease</keyword>
<dbReference type="InterPro" id="IPR008753">
    <property type="entry name" value="Peptidase_M13_N"/>
</dbReference>
<protein>
    <recommendedName>
        <fullName evidence="14">M13 family peptidase</fullName>
    </recommendedName>
</protein>
<feature type="domain" description="Peptidase M13 N-terminal" evidence="11">
    <location>
        <begin position="56"/>
        <end position="422"/>
    </location>
</feature>
<evidence type="ECO:0000256" key="7">
    <source>
        <dbReference type="ARBA" id="ARBA00023049"/>
    </source>
</evidence>
<reference evidence="12" key="2">
    <citation type="submission" date="2021-09" db="EMBL/GenBank/DDBJ databases">
        <authorList>
            <person name="Jia N."/>
            <person name="Wang J."/>
            <person name="Shi W."/>
            <person name="Du L."/>
            <person name="Sun Y."/>
            <person name="Zhan W."/>
            <person name="Jiang J."/>
            <person name="Wang Q."/>
            <person name="Zhang B."/>
            <person name="Ji P."/>
            <person name="Sakyi L.B."/>
            <person name="Cui X."/>
            <person name="Yuan T."/>
            <person name="Jiang B."/>
            <person name="Yang W."/>
            <person name="Lam T.T.-Y."/>
            <person name="Chang Q."/>
            <person name="Ding S."/>
            <person name="Wang X."/>
            <person name="Zhu J."/>
            <person name="Ruan X."/>
            <person name="Zhao L."/>
            <person name="Wei J."/>
            <person name="Que T."/>
            <person name="Du C."/>
            <person name="Cheng J."/>
            <person name="Dai P."/>
            <person name="Han X."/>
            <person name="Huang E."/>
            <person name="Gao Y."/>
            <person name="Liu J."/>
            <person name="Shao H."/>
            <person name="Ye R."/>
            <person name="Li L."/>
            <person name="Wei W."/>
            <person name="Wang X."/>
            <person name="Wang C."/>
            <person name="Huo Q."/>
            <person name="Li W."/>
            <person name="Guo W."/>
            <person name="Chen H."/>
            <person name="Chen S."/>
            <person name="Zhou L."/>
            <person name="Zhou L."/>
            <person name="Ni X."/>
            <person name="Tian J."/>
            <person name="Zhou Y."/>
            <person name="Sheng Y."/>
            <person name="Liu T."/>
            <person name="Pan Y."/>
            <person name="Xia L."/>
            <person name="Li J."/>
            <person name="Zhao F."/>
            <person name="Cao W."/>
        </authorList>
    </citation>
    <scope>NUCLEOTIDE SEQUENCE</scope>
    <source>
        <strain evidence="12">Rmic-2018</strain>
        <tissue evidence="12">Larvae</tissue>
    </source>
</reference>
<evidence type="ECO:0000313" key="12">
    <source>
        <dbReference type="EMBL" id="KAH8026970.1"/>
    </source>
</evidence>
<dbReference type="Pfam" id="PF01431">
    <property type="entry name" value="Peptidase_M13"/>
    <property type="match status" value="1"/>
</dbReference>
<evidence type="ECO:0000256" key="2">
    <source>
        <dbReference type="ARBA" id="ARBA00007357"/>
    </source>
</evidence>
<dbReference type="GO" id="GO:0004222">
    <property type="term" value="F:metalloendopeptidase activity"/>
    <property type="evidence" value="ECO:0007669"/>
    <property type="project" value="InterPro"/>
</dbReference>
<dbReference type="GO" id="GO:0046872">
    <property type="term" value="F:metal ion binding"/>
    <property type="evidence" value="ECO:0007669"/>
    <property type="project" value="UniProtKB-KW"/>
</dbReference>
<evidence type="ECO:0000256" key="3">
    <source>
        <dbReference type="ARBA" id="ARBA00022670"/>
    </source>
</evidence>
<name>A0A9J6DYI8_RHIMP</name>
<dbReference type="SUPFAM" id="SSF55486">
    <property type="entry name" value="Metalloproteases ('zincins'), catalytic domain"/>
    <property type="match status" value="1"/>
</dbReference>
<dbReference type="Gene3D" id="1.10.1380.10">
    <property type="entry name" value="Neutral endopeptidase , domain2"/>
    <property type="match status" value="1"/>
</dbReference>
<evidence type="ECO:0000256" key="5">
    <source>
        <dbReference type="ARBA" id="ARBA00022801"/>
    </source>
</evidence>
<keyword evidence="6" id="KW-0862">Zinc</keyword>